<dbReference type="Proteomes" id="UP000824071">
    <property type="component" value="Unassembled WGS sequence"/>
</dbReference>
<dbReference type="PANTHER" id="PTHR12358:SF106">
    <property type="entry name" value="LIPID KINASE YEGS"/>
    <property type="match status" value="1"/>
</dbReference>
<keyword evidence="7 14" id="KW-0418">Kinase</keyword>
<evidence type="ECO:0000256" key="5">
    <source>
        <dbReference type="ARBA" id="ARBA00022723"/>
    </source>
</evidence>
<dbReference type="GO" id="GO:0008654">
    <property type="term" value="P:phospholipid biosynthetic process"/>
    <property type="evidence" value="ECO:0007669"/>
    <property type="project" value="UniProtKB-KW"/>
</dbReference>
<gene>
    <name evidence="14" type="ORF">IAC53_02865</name>
</gene>
<keyword evidence="12" id="KW-1208">Phospholipid metabolism</keyword>
<dbReference type="Pfam" id="PF00781">
    <property type="entry name" value="DAGK_cat"/>
    <property type="match status" value="1"/>
</dbReference>
<evidence type="ECO:0000256" key="9">
    <source>
        <dbReference type="ARBA" id="ARBA00022842"/>
    </source>
</evidence>
<dbReference type="NCBIfam" id="TIGR00147">
    <property type="entry name" value="YegS/Rv2252/BmrU family lipid kinase"/>
    <property type="match status" value="1"/>
</dbReference>
<comment type="similarity">
    <text evidence="2">Belongs to the diacylglycerol/lipid kinase family.</text>
</comment>
<reference evidence="14" key="1">
    <citation type="submission" date="2020-10" db="EMBL/GenBank/DDBJ databases">
        <authorList>
            <person name="Gilroy R."/>
        </authorList>
    </citation>
    <scope>NUCLEOTIDE SEQUENCE</scope>
    <source>
        <strain evidence="14">ChiGjej1B1-19959</strain>
    </source>
</reference>
<dbReference type="PROSITE" id="PS50146">
    <property type="entry name" value="DAGK"/>
    <property type="match status" value="1"/>
</dbReference>
<dbReference type="InterPro" id="IPR050187">
    <property type="entry name" value="Lipid_Phosphate_FormReg"/>
</dbReference>
<dbReference type="GO" id="GO:0046872">
    <property type="term" value="F:metal ion binding"/>
    <property type="evidence" value="ECO:0007669"/>
    <property type="project" value="UniProtKB-KW"/>
</dbReference>
<evidence type="ECO:0000256" key="12">
    <source>
        <dbReference type="ARBA" id="ARBA00023264"/>
    </source>
</evidence>
<dbReference type="GO" id="GO:0005524">
    <property type="term" value="F:ATP binding"/>
    <property type="evidence" value="ECO:0007669"/>
    <property type="project" value="UniProtKB-KW"/>
</dbReference>
<dbReference type="GO" id="GO:0004143">
    <property type="term" value="F:ATP-dependent diacylglycerol kinase activity"/>
    <property type="evidence" value="ECO:0007669"/>
    <property type="project" value="TreeGrafter"/>
</dbReference>
<evidence type="ECO:0000313" key="14">
    <source>
        <dbReference type="EMBL" id="HIU35532.1"/>
    </source>
</evidence>
<comment type="cofactor">
    <cofactor evidence="1">
        <name>Mg(2+)</name>
        <dbReference type="ChEBI" id="CHEBI:18420"/>
    </cofactor>
</comment>
<dbReference type="Gene3D" id="2.60.200.40">
    <property type="match status" value="1"/>
</dbReference>
<keyword evidence="5" id="KW-0479">Metal-binding</keyword>
<keyword evidence="3" id="KW-0444">Lipid biosynthesis</keyword>
<dbReference type="PANTHER" id="PTHR12358">
    <property type="entry name" value="SPHINGOSINE KINASE"/>
    <property type="match status" value="1"/>
</dbReference>
<dbReference type="AlphaFoldDB" id="A0A9D1LEB3"/>
<dbReference type="EMBL" id="DVMW01000024">
    <property type="protein sequence ID" value="HIU35532.1"/>
    <property type="molecule type" value="Genomic_DNA"/>
</dbReference>
<dbReference type="Pfam" id="PF19279">
    <property type="entry name" value="YegS_C"/>
    <property type="match status" value="1"/>
</dbReference>
<evidence type="ECO:0000256" key="1">
    <source>
        <dbReference type="ARBA" id="ARBA00001946"/>
    </source>
</evidence>
<dbReference type="GO" id="GO:0005886">
    <property type="term" value="C:plasma membrane"/>
    <property type="evidence" value="ECO:0007669"/>
    <property type="project" value="TreeGrafter"/>
</dbReference>
<name>A0A9D1LEB3_9FIRM</name>
<proteinExistence type="inferred from homology"/>
<dbReference type="SUPFAM" id="SSF111331">
    <property type="entry name" value="NAD kinase/diacylglycerol kinase-like"/>
    <property type="match status" value="1"/>
</dbReference>
<keyword evidence="11" id="KW-0594">Phospholipid biosynthesis</keyword>
<keyword evidence="6" id="KW-0547">Nucleotide-binding</keyword>
<evidence type="ECO:0000313" key="15">
    <source>
        <dbReference type="Proteomes" id="UP000824071"/>
    </source>
</evidence>
<organism evidence="14 15">
    <name type="scientific">Candidatus Fimenecus excrementigallinarum</name>
    <dbReference type="NCBI Taxonomy" id="2840816"/>
    <lineage>
        <taxon>Bacteria</taxon>
        <taxon>Bacillati</taxon>
        <taxon>Bacillota</taxon>
        <taxon>Clostridia</taxon>
        <taxon>Candidatus Fimenecus</taxon>
    </lineage>
</organism>
<keyword evidence="8" id="KW-0067">ATP-binding</keyword>
<keyword evidence="10" id="KW-0443">Lipid metabolism</keyword>
<evidence type="ECO:0000256" key="6">
    <source>
        <dbReference type="ARBA" id="ARBA00022741"/>
    </source>
</evidence>
<evidence type="ECO:0000256" key="4">
    <source>
        <dbReference type="ARBA" id="ARBA00022679"/>
    </source>
</evidence>
<dbReference type="InterPro" id="IPR005218">
    <property type="entry name" value="Diacylglycerol/lipid_kinase"/>
</dbReference>
<accession>A0A9D1LEB3</accession>
<sequence>MAEERKQKMLLVVNPVSGKKMAKQYMMRIINRFDQAGYSVTACCTQINKNAYEVVRTRGREFDIVVCCGGDGTLKETICGVVELGTDIPVGYLPMGSTNDFAHSLNIPTDVYAAVEAIINGEPKPVDIGKFGDEYFIYVAAFGNFTAISYSANQKMKNVLGKNAYYLQAVHDFFHMKPFHARVEADGEFFEGDYFYGAASNSYGVGGMPVLHNMGVEFDDGLHELVLVKMFKNPAEILALANDMVQKSVAENKLVTIRHCKHIKFMFDTPTPFTLDGEFGGDQTEVEATTLKHAVRIIVQKPEWVPLDEKEASEFVSEQPTQ</sequence>
<dbReference type="InterPro" id="IPR045540">
    <property type="entry name" value="YegS/DAGK_C"/>
</dbReference>
<dbReference type="InterPro" id="IPR016064">
    <property type="entry name" value="NAD/diacylglycerol_kinase_sf"/>
</dbReference>
<reference evidence="14" key="2">
    <citation type="journal article" date="2021" name="PeerJ">
        <title>Extensive microbial diversity within the chicken gut microbiome revealed by metagenomics and culture.</title>
        <authorList>
            <person name="Gilroy R."/>
            <person name="Ravi A."/>
            <person name="Getino M."/>
            <person name="Pursley I."/>
            <person name="Horton D.L."/>
            <person name="Alikhan N.F."/>
            <person name="Baker D."/>
            <person name="Gharbi K."/>
            <person name="Hall N."/>
            <person name="Watson M."/>
            <person name="Adriaenssens E.M."/>
            <person name="Foster-Nyarko E."/>
            <person name="Jarju S."/>
            <person name="Secka A."/>
            <person name="Antonio M."/>
            <person name="Oren A."/>
            <person name="Chaudhuri R.R."/>
            <person name="La Ragione R."/>
            <person name="Hildebrand F."/>
            <person name="Pallen M.J."/>
        </authorList>
    </citation>
    <scope>NUCLEOTIDE SEQUENCE</scope>
    <source>
        <strain evidence="14">ChiGjej1B1-19959</strain>
    </source>
</reference>
<keyword evidence="4" id="KW-0808">Transferase</keyword>
<dbReference type="InterPro" id="IPR017438">
    <property type="entry name" value="ATP-NAD_kinase_N"/>
</dbReference>
<evidence type="ECO:0000256" key="10">
    <source>
        <dbReference type="ARBA" id="ARBA00023098"/>
    </source>
</evidence>
<dbReference type="Gene3D" id="3.40.50.10330">
    <property type="entry name" value="Probable inorganic polyphosphate/atp-NAD kinase, domain 1"/>
    <property type="match status" value="1"/>
</dbReference>
<evidence type="ECO:0000256" key="2">
    <source>
        <dbReference type="ARBA" id="ARBA00005983"/>
    </source>
</evidence>
<feature type="domain" description="DAGKc" evidence="13">
    <location>
        <begin position="4"/>
        <end position="135"/>
    </location>
</feature>
<keyword evidence="9" id="KW-0460">Magnesium</keyword>
<evidence type="ECO:0000256" key="3">
    <source>
        <dbReference type="ARBA" id="ARBA00022516"/>
    </source>
</evidence>
<evidence type="ECO:0000256" key="8">
    <source>
        <dbReference type="ARBA" id="ARBA00022840"/>
    </source>
</evidence>
<dbReference type="SMART" id="SM00046">
    <property type="entry name" value="DAGKc"/>
    <property type="match status" value="1"/>
</dbReference>
<protein>
    <submittedName>
        <fullName evidence="14">Diacylglycerol kinase family lipid kinase</fullName>
    </submittedName>
</protein>
<dbReference type="InterPro" id="IPR001206">
    <property type="entry name" value="Diacylglycerol_kinase_cat_dom"/>
</dbReference>
<comment type="caution">
    <text evidence="14">The sequence shown here is derived from an EMBL/GenBank/DDBJ whole genome shotgun (WGS) entry which is preliminary data.</text>
</comment>
<evidence type="ECO:0000259" key="13">
    <source>
        <dbReference type="PROSITE" id="PS50146"/>
    </source>
</evidence>
<evidence type="ECO:0000256" key="11">
    <source>
        <dbReference type="ARBA" id="ARBA00023209"/>
    </source>
</evidence>
<evidence type="ECO:0000256" key="7">
    <source>
        <dbReference type="ARBA" id="ARBA00022777"/>
    </source>
</evidence>